<name>A0ABU7XEX1_9HYPH</name>
<dbReference type="GO" id="GO:0005524">
    <property type="term" value="F:ATP binding"/>
    <property type="evidence" value="ECO:0007669"/>
    <property type="project" value="UniProtKB-KW"/>
</dbReference>
<keyword evidence="7" id="KW-0067">ATP-binding</keyword>
<dbReference type="EMBL" id="JAZHYN010000002">
    <property type="protein sequence ID" value="MEF3365123.1"/>
    <property type="molecule type" value="Genomic_DNA"/>
</dbReference>
<keyword evidence="7" id="KW-0547">Nucleotide-binding</keyword>
<dbReference type="PANTHER" id="PTHR43711:SF1">
    <property type="entry name" value="HISTIDINE KINASE 1"/>
    <property type="match status" value="1"/>
</dbReference>
<proteinExistence type="predicted"/>
<gene>
    <name evidence="7" type="ORF">V3H18_01095</name>
</gene>
<feature type="domain" description="Histidine kinase" evidence="6">
    <location>
        <begin position="1"/>
        <end position="43"/>
    </location>
</feature>
<dbReference type="RefSeq" id="WP_332080106.1">
    <property type="nucleotide sequence ID" value="NZ_JAZHYN010000002.1"/>
</dbReference>
<keyword evidence="5" id="KW-0902">Two-component regulatory system</keyword>
<comment type="catalytic activity">
    <reaction evidence="1">
        <text>ATP + protein L-histidine = ADP + protein N-phospho-L-histidine.</text>
        <dbReference type="EC" id="2.7.13.3"/>
    </reaction>
</comment>
<keyword evidence="3" id="KW-0808">Transferase</keyword>
<evidence type="ECO:0000256" key="5">
    <source>
        <dbReference type="ARBA" id="ARBA00023012"/>
    </source>
</evidence>
<evidence type="ECO:0000256" key="4">
    <source>
        <dbReference type="ARBA" id="ARBA00022777"/>
    </source>
</evidence>
<organism evidence="7 8">
    <name type="scientific">Methylocystis borbori</name>
    <dbReference type="NCBI Taxonomy" id="3118750"/>
    <lineage>
        <taxon>Bacteria</taxon>
        <taxon>Pseudomonadati</taxon>
        <taxon>Pseudomonadota</taxon>
        <taxon>Alphaproteobacteria</taxon>
        <taxon>Hyphomicrobiales</taxon>
        <taxon>Methylocystaceae</taxon>
        <taxon>Methylocystis</taxon>
    </lineage>
</organism>
<evidence type="ECO:0000256" key="3">
    <source>
        <dbReference type="ARBA" id="ARBA00022679"/>
    </source>
</evidence>
<keyword evidence="4" id="KW-0418">Kinase</keyword>
<dbReference type="Proteomes" id="UP001350748">
    <property type="component" value="Unassembled WGS sequence"/>
</dbReference>
<accession>A0ABU7XEX1</accession>
<evidence type="ECO:0000256" key="2">
    <source>
        <dbReference type="ARBA" id="ARBA00012438"/>
    </source>
</evidence>
<keyword evidence="8" id="KW-1185">Reference proteome</keyword>
<comment type="caution">
    <text evidence="7">The sequence shown here is derived from an EMBL/GenBank/DDBJ whole genome shotgun (WGS) entry which is preliminary data.</text>
</comment>
<evidence type="ECO:0000313" key="8">
    <source>
        <dbReference type="Proteomes" id="UP001350748"/>
    </source>
</evidence>
<dbReference type="InterPro" id="IPR050736">
    <property type="entry name" value="Sensor_HK_Regulatory"/>
</dbReference>
<dbReference type="PANTHER" id="PTHR43711">
    <property type="entry name" value="TWO-COMPONENT HISTIDINE KINASE"/>
    <property type="match status" value="1"/>
</dbReference>
<evidence type="ECO:0000256" key="1">
    <source>
        <dbReference type="ARBA" id="ARBA00000085"/>
    </source>
</evidence>
<dbReference type="PROSITE" id="PS50109">
    <property type="entry name" value="HIS_KIN"/>
    <property type="match status" value="1"/>
</dbReference>
<dbReference type="PRINTS" id="PR00344">
    <property type="entry name" value="BCTRLSENSOR"/>
</dbReference>
<dbReference type="InterPro" id="IPR005467">
    <property type="entry name" value="His_kinase_dom"/>
</dbReference>
<sequence>MSPGSGLGLSIVKELVELLGGAIPIQDTPGGGATFKLSLPSERTVEKAGASDAHEKVSVG</sequence>
<dbReference type="EC" id="2.7.13.3" evidence="2"/>
<dbReference type="Gene3D" id="3.30.565.10">
    <property type="entry name" value="Histidine kinase-like ATPase, C-terminal domain"/>
    <property type="match status" value="1"/>
</dbReference>
<dbReference type="InterPro" id="IPR003594">
    <property type="entry name" value="HATPase_dom"/>
</dbReference>
<evidence type="ECO:0000313" key="7">
    <source>
        <dbReference type="EMBL" id="MEF3365123.1"/>
    </source>
</evidence>
<dbReference type="InterPro" id="IPR036890">
    <property type="entry name" value="HATPase_C_sf"/>
</dbReference>
<evidence type="ECO:0000259" key="6">
    <source>
        <dbReference type="PROSITE" id="PS50109"/>
    </source>
</evidence>
<protein>
    <recommendedName>
        <fullName evidence="2">histidine kinase</fullName>
        <ecNumber evidence="2">2.7.13.3</ecNumber>
    </recommendedName>
</protein>
<dbReference type="SUPFAM" id="SSF55874">
    <property type="entry name" value="ATPase domain of HSP90 chaperone/DNA topoisomerase II/histidine kinase"/>
    <property type="match status" value="1"/>
</dbReference>
<dbReference type="Pfam" id="PF02518">
    <property type="entry name" value="HATPase_c"/>
    <property type="match status" value="1"/>
</dbReference>
<dbReference type="InterPro" id="IPR004358">
    <property type="entry name" value="Sig_transdc_His_kin-like_C"/>
</dbReference>
<reference evidence="7 8" key="1">
    <citation type="submission" date="2024-02" db="EMBL/GenBank/DDBJ databases">
        <authorList>
            <person name="Grouzdev D."/>
        </authorList>
    </citation>
    <scope>NUCLEOTIDE SEQUENCE [LARGE SCALE GENOMIC DNA]</scope>
    <source>
        <strain evidence="7 8">9N</strain>
    </source>
</reference>